<dbReference type="RefSeq" id="WP_169339827.1">
    <property type="nucleotide sequence ID" value="NZ_JABBZM010000006.1"/>
</dbReference>
<comment type="caution">
    <text evidence="2">The sequence shown here is derived from an EMBL/GenBank/DDBJ whole genome shotgun (WGS) entry which is preliminary data.</text>
</comment>
<dbReference type="Gene3D" id="1.20.120.1870">
    <property type="entry name" value="Fic/DOC protein, Fido domain"/>
    <property type="match status" value="1"/>
</dbReference>
<dbReference type="PANTHER" id="PTHR39426:SF1">
    <property type="entry name" value="HOMOLOGY TO DEATH-ON-CURING PROTEIN OF PHAGE P1"/>
    <property type="match status" value="1"/>
</dbReference>
<accession>A0A848NRZ5</accession>
<feature type="domain" description="Fido" evidence="1">
    <location>
        <begin position="7"/>
        <end position="121"/>
    </location>
</feature>
<name>A0A848NRZ5_9RALS</name>
<dbReference type="EMBL" id="JABBZM010000006">
    <property type="protein sequence ID" value="NMV37881.1"/>
    <property type="molecule type" value="Genomic_DNA"/>
</dbReference>
<dbReference type="InterPro" id="IPR036597">
    <property type="entry name" value="Fido-like_dom_sf"/>
</dbReference>
<sequence>MIEHDDIAVGEALAMHSVLIERYGGAAGIRDAGAFESALLRPRTGYYEDLIEEAAALLESVAGNHPCVDGNKRIAFAVTDVFLRINGYRIQGDPMVIHADLMRLFDSGSFDLAHLEPWLRAKVTPA</sequence>
<reference evidence="2 3" key="1">
    <citation type="submission" date="2020-04" db="EMBL/GenBank/DDBJ databases">
        <title>Ralstonia insidiosa genome sequencing and assembly.</title>
        <authorList>
            <person name="Martins R.C.R."/>
            <person name="Perdigao-Neto L.V."/>
            <person name="Levin A.S.S."/>
            <person name="Costa S.F."/>
        </authorList>
    </citation>
    <scope>NUCLEOTIDE SEQUENCE [LARGE SCALE GENOMIC DNA]</scope>
    <source>
        <strain evidence="2 3">5047</strain>
    </source>
</reference>
<evidence type="ECO:0000313" key="3">
    <source>
        <dbReference type="Proteomes" id="UP000575469"/>
    </source>
</evidence>
<dbReference type="NCBIfam" id="TIGR01550">
    <property type="entry name" value="DOC_P1"/>
    <property type="match status" value="1"/>
</dbReference>
<dbReference type="PROSITE" id="PS51459">
    <property type="entry name" value="FIDO"/>
    <property type="match status" value="1"/>
</dbReference>
<dbReference type="GO" id="GO:0016301">
    <property type="term" value="F:kinase activity"/>
    <property type="evidence" value="ECO:0007669"/>
    <property type="project" value="InterPro"/>
</dbReference>
<organism evidence="2 3">
    <name type="scientific">Ralstonia insidiosa</name>
    <dbReference type="NCBI Taxonomy" id="190721"/>
    <lineage>
        <taxon>Bacteria</taxon>
        <taxon>Pseudomonadati</taxon>
        <taxon>Pseudomonadota</taxon>
        <taxon>Betaproteobacteria</taxon>
        <taxon>Burkholderiales</taxon>
        <taxon>Burkholderiaceae</taxon>
        <taxon>Ralstonia</taxon>
    </lineage>
</organism>
<dbReference type="InterPro" id="IPR003812">
    <property type="entry name" value="Fido"/>
</dbReference>
<dbReference type="Pfam" id="PF02661">
    <property type="entry name" value="Fic"/>
    <property type="match status" value="1"/>
</dbReference>
<dbReference type="SUPFAM" id="SSF140931">
    <property type="entry name" value="Fic-like"/>
    <property type="match status" value="1"/>
</dbReference>
<dbReference type="AlphaFoldDB" id="A0A848NRZ5"/>
<gene>
    <name evidence="2" type="ORF">HGR00_08160</name>
</gene>
<dbReference type="Proteomes" id="UP000575469">
    <property type="component" value="Unassembled WGS sequence"/>
</dbReference>
<dbReference type="PANTHER" id="PTHR39426">
    <property type="entry name" value="HOMOLOGY TO DEATH-ON-CURING PROTEIN OF PHAGE P1"/>
    <property type="match status" value="1"/>
</dbReference>
<evidence type="ECO:0000259" key="1">
    <source>
        <dbReference type="PROSITE" id="PS51459"/>
    </source>
</evidence>
<protein>
    <submittedName>
        <fullName evidence="2">Type II toxin-antitoxin system death-on-curing family toxin</fullName>
    </submittedName>
</protein>
<dbReference type="InterPro" id="IPR006440">
    <property type="entry name" value="Doc"/>
</dbReference>
<dbReference type="InterPro" id="IPR053737">
    <property type="entry name" value="Type_II_TA_Toxin"/>
</dbReference>
<evidence type="ECO:0000313" key="2">
    <source>
        <dbReference type="EMBL" id="NMV37881.1"/>
    </source>
</evidence>
<proteinExistence type="predicted"/>